<dbReference type="CDD" id="cd00303">
    <property type="entry name" value="retropepsin_like"/>
    <property type="match status" value="1"/>
</dbReference>
<sequence length="706" mass="80028">CMTRNNPGFLHPFDLEIDRTFHRIIRKFIIPSLDSHSHSDSHRDSHHVSVASEVDSVQTENMGEQPYNGPCERTLREMAAPNFTYESLCIQYPKEDVPFLLKTGLIHLLPKFHGHAGEDPHKHLKEFHIFCSTMKPPDVQEDHIYLKAFPHSFEGVAKDWLYYLALRSITCWDDLKRMFLEKFFPASRTTAIKKDISGIRKLGGESLYEYWERFKKLCASCPHHQIDALINLVTQLAADQKSASVARACDICSSNDHHTNVFPSLQQSGVNEHPEAYVANIYNRPSYDLSNNRYNTGWRNHPNLGWSNSTCSFQKSQLYPHATINNENPKFSPKTPKTSFSSISAKIIHHQTTNELLELIFSQKSAKFSFPYLATLQVQKFHQNLHQISFPNTCNRPKTSHFRQTTQKSQLYPHATINNENPKFSPKTPKTSFSSISAKIIHHQTTNELLELIFSQKSAKFSFPYLAFSLIITPLTPMFLGASINVMPLSIFKSLSFGPLQPTGVVIQLANRSVAHPIGFEEDVLVRVGELIFPANFYVLDMEEGLSHGSAPIILGRPFLKIARTKIDVYVGTLSMKFGDIVVHFNILDAMKFSSKDHSHSIFHSELIDDIVDEHIHDLDSFHVKKRSFLSELYNCLSCIESESKFGSDLDCHDASEFDTLGVVPLGLDFIESECTNHVAGSTKESDLQVEVQAVEPLLLPFSGSF</sequence>
<organism evidence="3 4">
    <name type="scientific">Cajanus cajan</name>
    <name type="common">Pigeon pea</name>
    <name type="synonym">Cajanus indicus</name>
    <dbReference type="NCBI Taxonomy" id="3821"/>
    <lineage>
        <taxon>Eukaryota</taxon>
        <taxon>Viridiplantae</taxon>
        <taxon>Streptophyta</taxon>
        <taxon>Embryophyta</taxon>
        <taxon>Tracheophyta</taxon>
        <taxon>Spermatophyta</taxon>
        <taxon>Magnoliopsida</taxon>
        <taxon>eudicotyledons</taxon>
        <taxon>Gunneridae</taxon>
        <taxon>Pentapetalae</taxon>
        <taxon>rosids</taxon>
        <taxon>fabids</taxon>
        <taxon>Fabales</taxon>
        <taxon>Fabaceae</taxon>
        <taxon>Papilionoideae</taxon>
        <taxon>50 kb inversion clade</taxon>
        <taxon>NPAAA clade</taxon>
        <taxon>indigoferoid/millettioid clade</taxon>
        <taxon>Phaseoleae</taxon>
        <taxon>Cajanus</taxon>
    </lineage>
</organism>
<evidence type="ECO:0000313" key="4">
    <source>
        <dbReference type="Proteomes" id="UP000075243"/>
    </source>
</evidence>
<dbReference type="PANTHER" id="PTHR33067">
    <property type="entry name" value="RNA-DIRECTED DNA POLYMERASE-RELATED"/>
    <property type="match status" value="1"/>
</dbReference>
<name>A0A151TDZ1_CAJCA</name>
<dbReference type="InterPro" id="IPR046626">
    <property type="entry name" value="DUF6738"/>
</dbReference>
<dbReference type="Pfam" id="PF20523">
    <property type="entry name" value="DUF6738"/>
    <property type="match status" value="1"/>
</dbReference>
<protein>
    <submittedName>
        <fullName evidence="3">Uncharacterized protein</fullName>
    </submittedName>
</protein>
<dbReference type="Gene3D" id="2.40.70.10">
    <property type="entry name" value="Acid Proteases"/>
    <property type="match status" value="1"/>
</dbReference>
<gene>
    <name evidence="3" type="ORF">KK1_011497</name>
</gene>
<evidence type="ECO:0000259" key="1">
    <source>
        <dbReference type="Pfam" id="PF03732"/>
    </source>
</evidence>
<feature type="domain" description="Retrotransposon gag" evidence="1">
    <location>
        <begin position="147"/>
        <end position="227"/>
    </location>
</feature>
<dbReference type="InterPro" id="IPR005162">
    <property type="entry name" value="Retrotrans_gag_dom"/>
</dbReference>
<dbReference type="Pfam" id="PF03732">
    <property type="entry name" value="Retrotrans_gag"/>
    <property type="match status" value="1"/>
</dbReference>
<dbReference type="PANTHER" id="PTHR33067:SF15">
    <property type="entry name" value="RNA-DIRECTED DNA POLYMERASE"/>
    <property type="match status" value="1"/>
</dbReference>
<proteinExistence type="predicted"/>
<dbReference type="Gramene" id="C.cajan_11170.t">
    <property type="protein sequence ID" value="C.cajan_11170.t"/>
    <property type="gene ID" value="C.cajan_11170"/>
</dbReference>
<feature type="non-terminal residue" evidence="3">
    <location>
        <position position="1"/>
    </location>
</feature>
<evidence type="ECO:0000259" key="2">
    <source>
        <dbReference type="Pfam" id="PF20523"/>
    </source>
</evidence>
<feature type="domain" description="DUF6738" evidence="2">
    <location>
        <begin position="2"/>
        <end position="77"/>
    </location>
</feature>
<keyword evidence="4" id="KW-1185">Reference proteome</keyword>
<reference evidence="3 4" key="1">
    <citation type="journal article" date="2012" name="Nat. Biotechnol.">
        <title>Draft genome sequence of pigeonpea (Cajanus cajan), an orphan legume crop of resource-poor farmers.</title>
        <authorList>
            <person name="Varshney R.K."/>
            <person name="Chen W."/>
            <person name="Li Y."/>
            <person name="Bharti A.K."/>
            <person name="Saxena R.K."/>
            <person name="Schlueter J.A."/>
            <person name="Donoghue M.T."/>
            <person name="Azam S."/>
            <person name="Fan G."/>
            <person name="Whaley A.M."/>
            <person name="Farmer A.D."/>
            <person name="Sheridan J."/>
            <person name="Iwata A."/>
            <person name="Tuteja R."/>
            <person name="Penmetsa R.V."/>
            <person name="Wu W."/>
            <person name="Upadhyaya H.D."/>
            <person name="Yang S.P."/>
            <person name="Shah T."/>
            <person name="Saxena K.B."/>
            <person name="Michael T."/>
            <person name="McCombie W.R."/>
            <person name="Yang B."/>
            <person name="Zhang G."/>
            <person name="Yang H."/>
            <person name="Wang J."/>
            <person name="Spillane C."/>
            <person name="Cook D.R."/>
            <person name="May G.D."/>
            <person name="Xu X."/>
            <person name="Jackson S.A."/>
        </authorList>
    </citation>
    <scope>NUCLEOTIDE SEQUENCE [LARGE SCALE GENOMIC DNA]</scope>
    <source>
        <strain evidence="4">cv. Asha</strain>
    </source>
</reference>
<dbReference type="AlphaFoldDB" id="A0A151TDZ1"/>
<dbReference type="Proteomes" id="UP000075243">
    <property type="component" value="Chromosome 6"/>
</dbReference>
<evidence type="ECO:0000313" key="3">
    <source>
        <dbReference type="EMBL" id="KYP65265.1"/>
    </source>
</evidence>
<dbReference type="EMBL" id="CM003608">
    <property type="protein sequence ID" value="KYP65265.1"/>
    <property type="molecule type" value="Genomic_DNA"/>
</dbReference>
<accession>A0A151TDZ1</accession>
<dbReference type="InterPro" id="IPR021109">
    <property type="entry name" value="Peptidase_aspartic_dom_sf"/>
</dbReference>